<gene>
    <name evidence="1" type="ORF">AB1Y20_004707</name>
</gene>
<proteinExistence type="predicted"/>
<evidence type="ECO:0000313" key="2">
    <source>
        <dbReference type="Proteomes" id="UP001515480"/>
    </source>
</evidence>
<reference evidence="1 2" key="1">
    <citation type="journal article" date="2024" name="Science">
        <title>Giant polyketide synthase enzymes in the biosynthesis of giant marine polyether toxins.</title>
        <authorList>
            <person name="Fallon T.R."/>
            <person name="Shende V.V."/>
            <person name="Wierzbicki I.H."/>
            <person name="Pendleton A.L."/>
            <person name="Watervoot N.F."/>
            <person name="Auber R.P."/>
            <person name="Gonzalez D.J."/>
            <person name="Wisecaver J.H."/>
            <person name="Moore B.S."/>
        </authorList>
    </citation>
    <scope>NUCLEOTIDE SEQUENCE [LARGE SCALE GENOMIC DNA]</scope>
    <source>
        <strain evidence="1 2">12B1</strain>
    </source>
</reference>
<dbReference type="Proteomes" id="UP001515480">
    <property type="component" value="Unassembled WGS sequence"/>
</dbReference>
<dbReference type="EMBL" id="JBGBPQ010000016">
    <property type="protein sequence ID" value="KAL1508610.1"/>
    <property type="molecule type" value="Genomic_DNA"/>
</dbReference>
<sequence length="117" mass="13917">MWTNLAILSQIKNMDGQELQIRRETERSHSFQHSLVVLRKKTQRLLQLPIVADHLVKMTTFVGFSRHPCFDLLDKLRLLLDGHEIWSDLHCRRRVEKEKVAHAHECNRVTWRSGRLL</sequence>
<evidence type="ECO:0000313" key="1">
    <source>
        <dbReference type="EMBL" id="KAL1508610.1"/>
    </source>
</evidence>
<dbReference type="AlphaFoldDB" id="A0AB34J119"/>
<protein>
    <submittedName>
        <fullName evidence="1">Uncharacterized protein</fullName>
    </submittedName>
</protein>
<name>A0AB34J119_PRYPA</name>
<accession>A0AB34J119</accession>
<keyword evidence="2" id="KW-1185">Reference proteome</keyword>
<comment type="caution">
    <text evidence="1">The sequence shown here is derived from an EMBL/GenBank/DDBJ whole genome shotgun (WGS) entry which is preliminary data.</text>
</comment>
<organism evidence="1 2">
    <name type="scientific">Prymnesium parvum</name>
    <name type="common">Toxic golden alga</name>
    <dbReference type="NCBI Taxonomy" id="97485"/>
    <lineage>
        <taxon>Eukaryota</taxon>
        <taxon>Haptista</taxon>
        <taxon>Haptophyta</taxon>
        <taxon>Prymnesiophyceae</taxon>
        <taxon>Prymnesiales</taxon>
        <taxon>Prymnesiaceae</taxon>
        <taxon>Prymnesium</taxon>
    </lineage>
</organism>